<dbReference type="Pfam" id="PF00924">
    <property type="entry name" value="MS_channel_2nd"/>
    <property type="match status" value="1"/>
</dbReference>
<dbReference type="InterPro" id="IPR045275">
    <property type="entry name" value="MscS_archaea/bacteria_type"/>
</dbReference>
<evidence type="ECO:0000259" key="8">
    <source>
        <dbReference type="Pfam" id="PF00924"/>
    </source>
</evidence>
<dbReference type="InterPro" id="IPR023408">
    <property type="entry name" value="MscS_beta-dom_sf"/>
</dbReference>
<dbReference type="SUPFAM" id="SSF82689">
    <property type="entry name" value="Mechanosensitive channel protein MscS (YggB), C-terminal domain"/>
    <property type="match status" value="1"/>
</dbReference>
<keyword evidence="7" id="KW-0997">Cell inner membrane</keyword>
<dbReference type="InterPro" id="IPR010920">
    <property type="entry name" value="LSM_dom_sf"/>
</dbReference>
<evidence type="ECO:0000256" key="7">
    <source>
        <dbReference type="RuleBase" id="RU369025"/>
    </source>
</evidence>
<dbReference type="OrthoDB" id="9780668at2"/>
<dbReference type="GO" id="GO:0008381">
    <property type="term" value="F:mechanosensitive monoatomic ion channel activity"/>
    <property type="evidence" value="ECO:0007669"/>
    <property type="project" value="InterPro"/>
</dbReference>
<comment type="function">
    <text evidence="7">Mechanosensitive channel that participates in the regulation of osmotic pressure changes within the cell, opening in response to stretch forces in the membrane lipid bilayer, without the need for other proteins. Contributes to normal resistance to hypoosmotic shock. Forms an ion channel of 1.0 nanosiemens conductance with a slight preference for anions.</text>
</comment>
<comment type="caution">
    <text evidence="7">Lacks conserved residue(s) required for the propagation of feature annotation.</text>
</comment>
<comment type="similarity">
    <text evidence="2 7">Belongs to the MscS (TC 1.A.23) family.</text>
</comment>
<evidence type="ECO:0000256" key="3">
    <source>
        <dbReference type="ARBA" id="ARBA00022475"/>
    </source>
</evidence>
<keyword evidence="3" id="KW-1003">Cell membrane</keyword>
<dbReference type="Proteomes" id="UP000193061">
    <property type="component" value="Unassembled WGS sequence"/>
</dbReference>
<dbReference type="AlphaFoldDB" id="A0A1X6Z8P6"/>
<feature type="domain" description="Mechanosensitive ion channel MscS" evidence="8">
    <location>
        <begin position="370"/>
        <end position="437"/>
    </location>
</feature>
<evidence type="ECO:0000256" key="5">
    <source>
        <dbReference type="ARBA" id="ARBA00022989"/>
    </source>
</evidence>
<dbReference type="PANTHER" id="PTHR30221">
    <property type="entry name" value="SMALL-CONDUCTANCE MECHANOSENSITIVE CHANNEL"/>
    <property type="match status" value="1"/>
</dbReference>
<feature type="transmembrane region" description="Helical" evidence="7">
    <location>
        <begin position="272"/>
        <end position="297"/>
    </location>
</feature>
<organism evidence="10 11">
    <name type="scientific">Roseovarius albus</name>
    <dbReference type="NCBI Taxonomy" id="1247867"/>
    <lineage>
        <taxon>Bacteria</taxon>
        <taxon>Pseudomonadati</taxon>
        <taxon>Pseudomonadota</taxon>
        <taxon>Alphaproteobacteria</taxon>
        <taxon>Rhodobacterales</taxon>
        <taxon>Roseobacteraceae</taxon>
        <taxon>Roseovarius</taxon>
    </lineage>
</organism>
<keyword evidence="7" id="KW-0407">Ion channel</keyword>
<dbReference type="GO" id="GO:0005886">
    <property type="term" value="C:plasma membrane"/>
    <property type="evidence" value="ECO:0007669"/>
    <property type="project" value="UniProtKB-SubCell"/>
</dbReference>
<dbReference type="SUPFAM" id="SSF50182">
    <property type="entry name" value="Sm-like ribonucleoproteins"/>
    <property type="match status" value="1"/>
</dbReference>
<evidence type="ECO:0000256" key="2">
    <source>
        <dbReference type="ARBA" id="ARBA00008017"/>
    </source>
</evidence>
<keyword evidence="4 7" id="KW-0812">Transmembrane</keyword>
<evidence type="ECO:0000256" key="1">
    <source>
        <dbReference type="ARBA" id="ARBA00004651"/>
    </source>
</evidence>
<feature type="transmembrane region" description="Helical" evidence="7">
    <location>
        <begin position="226"/>
        <end position="252"/>
    </location>
</feature>
<dbReference type="InterPro" id="IPR006685">
    <property type="entry name" value="MscS_channel_2nd"/>
</dbReference>
<feature type="transmembrane region" description="Helical" evidence="7">
    <location>
        <begin position="168"/>
        <end position="186"/>
    </location>
</feature>
<comment type="subcellular location">
    <subcellularLocation>
        <location evidence="7">Cell inner membrane</location>
        <topology evidence="7">Multi-pass membrane protein</topology>
    </subcellularLocation>
    <subcellularLocation>
        <location evidence="1">Cell membrane</location>
        <topology evidence="1">Multi-pass membrane protein</topology>
    </subcellularLocation>
</comment>
<evidence type="ECO:0000313" key="11">
    <source>
        <dbReference type="Proteomes" id="UP000193061"/>
    </source>
</evidence>
<keyword evidence="7" id="KW-0813">Transport</keyword>
<dbReference type="InterPro" id="IPR049278">
    <property type="entry name" value="MS_channel_C"/>
</dbReference>
<reference evidence="10 11" key="1">
    <citation type="submission" date="2017-03" db="EMBL/GenBank/DDBJ databases">
        <authorList>
            <person name="Afonso C.L."/>
            <person name="Miller P.J."/>
            <person name="Scott M.A."/>
            <person name="Spackman E."/>
            <person name="Goraichik I."/>
            <person name="Dimitrov K.M."/>
            <person name="Suarez D.L."/>
            <person name="Swayne D.E."/>
        </authorList>
    </citation>
    <scope>NUCLEOTIDE SEQUENCE [LARGE SCALE GENOMIC DNA]</scope>
    <source>
        <strain evidence="10 11">CECT 7450</strain>
    </source>
</reference>
<keyword evidence="7" id="KW-0406">Ion transport</keyword>
<name>A0A1X6Z8P6_9RHOB</name>
<keyword evidence="5 7" id="KW-1133">Transmembrane helix</keyword>
<comment type="subunit">
    <text evidence="7">Homoheptamer.</text>
</comment>
<feature type="transmembrane region" description="Helical" evidence="7">
    <location>
        <begin position="327"/>
        <end position="345"/>
    </location>
</feature>
<protein>
    <recommendedName>
        <fullName evidence="7">Small-conductance mechanosensitive channel</fullName>
    </recommendedName>
</protein>
<gene>
    <name evidence="10" type="ORF">ROA7450_02128</name>
</gene>
<evidence type="ECO:0000313" key="10">
    <source>
        <dbReference type="EMBL" id="SLN44059.1"/>
    </source>
</evidence>
<dbReference type="Gene3D" id="2.30.30.60">
    <property type="match status" value="1"/>
</dbReference>
<feature type="domain" description="Mechanosensitive ion channel MscS C-terminal" evidence="9">
    <location>
        <begin position="447"/>
        <end position="527"/>
    </location>
</feature>
<sequence>MQAEQSIWPFAIGQRILFAICILCLSVVTPSFVLAQETEENFIEDAEQTQIVGDETYVAPVVVEGEVLFQVRGFTALPADERAETIATKIIELAEASEEPSVEIEVLPHRYGKVLVSGDIQIVVVTGAEAKLEGLKVEALGELYAEQVKTAVEAYRAKRTQSARINSATHAFAWTVGFILLSILFFRRRNSLVRAVGRFVEGRFADVEQVTKTIVRGQAVAGLVRFILQLLCWGSYFMVFYYYLSLVMFSIAETRPLAQLLLTYVTDPLIDILKGFVAYLPSLITLVIIVFITRYLIQGVKVLLDNVEAGVLELGDFERHWVAPTYFLSRIVIIGIALVFAYPHIPGSDSAAFQGLTIIAGVMVSLGSNTVVSNIMAGLFVIYRRSTNVGDRIKVGDLTGDVVEIKLMETILKSLKNELISIPNAKLLNSEVVNYTRVIDGRGLLVHTVVGIGYEEPPKKIEAMLIEAADRTKGLKKTPKPFVLWSQLADYAINYEINAFTSRGGHLPKIMSDLHSNIVDVFNENNTQIMTPSYEADPEIPKIPNEDWDGTLAHQLGVEQK</sequence>
<dbReference type="PANTHER" id="PTHR30221:SF18">
    <property type="entry name" value="SLL0590 PROTEIN"/>
    <property type="match status" value="1"/>
</dbReference>
<dbReference type="Gene3D" id="1.10.287.1260">
    <property type="match status" value="1"/>
</dbReference>
<evidence type="ECO:0000256" key="4">
    <source>
        <dbReference type="ARBA" id="ARBA00022692"/>
    </source>
</evidence>
<dbReference type="Pfam" id="PF21082">
    <property type="entry name" value="MS_channel_3rd"/>
    <property type="match status" value="1"/>
</dbReference>
<evidence type="ECO:0000259" key="9">
    <source>
        <dbReference type="Pfam" id="PF21082"/>
    </source>
</evidence>
<dbReference type="EMBL" id="FWFX01000006">
    <property type="protein sequence ID" value="SLN44059.1"/>
    <property type="molecule type" value="Genomic_DNA"/>
</dbReference>
<proteinExistence type="inferred from homology"/>
<keyword evidence="11" id="KW-1185">Reference proteome</keyword>
<feature type="transmembrane region" description="Helical" evidence="7">
    <location>
        <begin position="357"/>
        <end position="383"/>
    </location>
</feature>
<evidence type="ECO:0000256" key="6">
    <source>
        <dbReference type="ARBA" id="ARBA00023136"/>
    </source>
</evidence>
<dbReference type="Gene3D" id="3.30.70.100">
    <property type="match status" value="1"/>
</dbReference>
<dbReference type="InterPro" id="IPR011066">
    <property type="entry name" value="MscS_channel_C_sf"/>
</dbReference>
<accession>A0A1X6Z8P6</accession>
<keyword evidence="6 7" id="KW-0472">Membrane</keyword>